<evidence type="ECO:0000313" key="2">
    <source>
        <dbReference type="EMBL" id="SHI33873.1"/>
    </source>
</evidence>
<proteinExistence type="predicted"/>
<gene>
    <name evidence="2" type="ORF">SAMN04487908_101135</name>
</gene>
<dbReference type="EMBL" id="FQYV01000001">
    <property type="protein sequence ID" value="SHI33873.1"/>
    <property type="molecule type" value="Genomic_DNA"/>
</dbReference>
<feature type="signal peptide" evidence="1">
    <location>
        <begin position="1"/>
        <end position="21"/>
    </location>
</feature>
<protein>
    <recommendedName>
        <fullName evidence="4">GLPGLI family protein</fullName>
    </recommendedName>
</protein>
<name>A0A1M6ACH3_9FLAO</name>
<dbReference type="AlphaFoldDB" id="A0A1M6ACH3"/>
<dbReference type="Proteomes" id="UP000184172">
    <property type="component" value="Unassembled WGS sequence"/>
</dbReference>
<dbReference type="OrthoDB" id="978006at2"/>
<evidence type="ECO:0008006" key="4">
    <source>
        <dbReference type="Google" id="ProtNLM"/>
    </source>
</evidence>
<reference evidence="3" key="1">
    <citation type="submission" date="2016-11" db="EMBL/GenBank/DDBJ databases">
        <authorList>
            <person name="Varghese N."/>
            <person name="Submissions S."/>
        </authorList>
    </citation>
    <scope>NUCLEOTIDE SEQUENCE [LARGE SCALE GENOMIC DNA]</scope>
    <source>
        <strain evidence="3">DSM 26349</strain>
    </source>
</reference>
<keyword evidence="3" id="KW-1185">Reference proteome</keyword>
<evidence type="ECO:0000256" key="1">
    <source>
        <dbReference type="SAM" id="SignalP"/>
    </source>
</evidence>
<dbReference type="RefSeq" id="WP_073213903.1">
    <property type="nucleotide sequence ID" value="NZ_FNNS01000002.1"/>
</dbReference>
<sequence length="233" mass="26071">MKKILLTGLLISATLSGFSQAANSEYDVYSRTIDLNQKSLAFGLTEAEFESIKDEAYANPSFLEGSIFQGEELAKTGVPMRYNAFADEIEIKKSPSAANYGALVKDPEIFVKIGRDIYVFIPFEGSNEKGGYFNVLNDGKTYDLYKKTTSVFKDARKATSTYGRDVPPSFSKSVKYYLVQDGTFLEMPSGKSKILKMMKSKKDEVKSFMKENKIDVDKEADLVKLVAYFDSLI</sequence>
<keyword evidence="1" id="KW-0732">Signal</keyword>
<feature type="chain" id="PRO_5009915720" description="GLPGLI family protein" evidence="1">
    <location>
        <begin position="22"/>
        <end position="233"/>
    </location>
</feature>
<evidence type="ECO:0000313" key="3">
    <source>
        <dbReference type="Proteomes" id="UP000184172"/>
    </source>
</evidence>
<organism evidence="2 3">
    <name type="scientific">Aequorivita viscosa</name>
    <dbReference type="NCBI Taxonomy" id="797419"/>
    <lineage>
        <taxon>Bacteria</taxon>
        <taxon>Pseudomonadati</taxon>
        <taxon>Bacteroidota</taxon>
        <taxon>Flavobacteriia</taxon>
        <taxon>Flavobacteriales</taxon>
        <taxon>Flavobacteriaceae</taxon>
        <taxon>Aequorivita</taxon>
    </lineage>
</organism>
<accession>A0A1M6ACH3</accession>
<dbReference type="STRING" id="797419.SAMN05216556_102136"/>